<accession>A0ABD2WXY7</accession>
<evidence type="ECO:0000313" key="2">
    <source>
        <dbReference type="Proteomes" id="UP001627154"/>
    </source>
</evidence>
<comment type="caution">
    <text evidence="1">The sequence shown here is derived from an EMBL/GenBank/DDBJ whole genome shotgun (WGS) entry which is preliminary data.</text>
</comment>
<name>A0ABD2WXY7_9HYME</name>
<dbReference type="EMBL" id="JBJJXI010000061">
    <property type="protein sequence ID" value="KAL3397760.1"/>
    <property type="molecule type" value="Genomic_DNA"/>
</dbReference>
<sequence>MRQVRKEIWIKITFAHPPKHSREKQKSPRVRVISGRGEAEADKHVLWGFLFSRHRPVYYFSYTVARKSLFPLCAAAGK</sequence>
<organism evidence="1 2">
    <name type="scientific">Trichogramma kaykai</name>
    <dbReference type="NCBI Taxonomy" id="54128"/>
    <lineage>
        <taxon>Eukaryota</taxon>
        <taxon>Metazoa</taxon>
        <taxon>Ecdysozoa</taxon>
        <taxon>Arthropoda</taxon>
        <taxon>Hexapoda</taxon>
        <taxon>Insecta</taxon>
        <taxon>Pterygota</taxon>
        <taxon>Neoptera</taxon>
        <taxon>Endopterygota</taxon>
        <taxon>Hymenoptera</taxon>
        <taxon>Apocrita</taxon>
        <taxon>Proctotrupomorpha</taxon>
        <taxon>Chalcidoidea</taxon>
        <taxon>Trichogrammatidae</taxon>
        <taxon>Trichogramma</taxon>
    </lineage>
</organism>
<proteinExistence type="predicted"/>
<protein>
    <submittedName>
        <fullName evidence="1">Uncharacterized protein</fullName>
    </submittedName>
</protein>
<reference evidence="1 2" key="1">
    <citation type="journal article" date="2024" name="bioRxiv">
        <title>A reference genome for Trichogramma kaykai: A tiny desert-dwelling parasitoid wasp with competing sex-ratio distorters.</title>
        <authorList>
            <person name="Culotta J."/>
            <person name="Lindsey A.R."/>
        </authorList>
    </citation>
    <scope>NUCLEOTIDE SEQUENCE [LARGE SCALE GENOMIC DNA]</scope>
    <source>
        <strain evidence="1 2">KSX58</strain>
    </source>
</reference>
<evidence type="ECO:0000313" key="1">
    <source>
        <dbReference type="EMBL" id="KAL3397760.1"/>
    </source>
</evidence>
<keyword evidence="2" id="KW-1185">Reference proteome</keyword>
<dbReference type="AlphaFoldDB" id="A0ABD2WXY7"/>
<gene>
    <name evidence="1" type="ORF">TKK_008512</name>
</gene>
<dbReference type="Proteomes" id="UP001627154">
    <property type="component" value="Unassembled WGS sequence"/>
</dbReference>